<feature type="signal peptide" evidence="1">
    <location>
        <begin position="1"/>
        <end position="25"/>
    </location>
</feature>
<dbReference type="AlphaFoldDB" id="A0A5K7XAM0"/>
<reference evidence="3" key="1">
    <citation type="submission" date="2019-10" db="EMBL/GenBank/DDBJ databases">
        <title>Lacipirellula parvula gen. nov., sp. nov., representing a lineage of planctomycetes widespread in freshwater anoxic habitats, and description of the family Lacipirellulaceae.</title>
        <authorList>
            <person name="Dedysh S.N."/>
            <person name="Kulichevskaya I.S."/>
            <person name="Beletsky A.V."/>
            <person name="Rakitin A.L."/>
            <person name="Mardanov A.V."/>
            <person name="Ivanova A.A."/>
            <person name="Saltykova V.X."/>
            <person name="Rijpstra W.I.C."/>
            <person name="Sinninghe Damste J.S."/>
            <person name="Ravin N.V."/>
        </authorList>
    </citation>
    <scope>NUCLEOTIDE SEQUENCE [LARGE SCALE GENOMIC DNA]</scope>
    <source>
        <strain evidence="3">PX69</strain>
    </source>
</reference>
<keyword evidence="1" id="KW-0732">Signal</keyword>
<evidence type="ECO:0000313" key="3">
    <source>
        <dbReference type="Proteomes" id="UP000326837"/>
    </source>
</evidence>
<evidence type="ECO:0000313" key="2">
    <source>
        <dbReference type="EMBL" id="BBO31356.1"/>
    </source>
</evidence>
<keyword evidence="3" id="KW-1185">Reference proteome</keyword>
<feature type="chain" id="PRO_5024825773" description="TIGR03790 family protein" evidence="1">
    <location>
        <begin position="26"/>
        <end position="564"/>
    </location>
</feature>
<protein>
    <recommendedName>
        <fullName evidence="4">TIGR03790 family protein</fullName>
    </recommendedName>
</protein>
<dbReference type="KEGG" id="lpav:PLANPX_0968"/>
<sequence length="564" mass="59474">MSRRLATLLLAAVAAAALNCAIAVAGGGPQNVALLVNSNDPDSLAVANCYIELRQIPATNVVYIPWKGDDRSTSGVLFRDSIMKPALAELEQRGVLPQIDCIAFSSGFPYLIDCARMWPNEQFPKTSRPVTSLTSAAYLSQFLFAERKEMFLGNVNLYYAPTVAGKTKSRAFSASEGWGPNGPEPGGLKYYLSTALGITHGQGNTVDEVIASLRRSKGADGANYRGTIYYMANNNVRSKVRDAGYRDAVAELAALGVRGVVDQGTAPLAKLDVAGLTTGTPHLLLRDSGSTILPGALVDNLTSAGGQMMLREEVNPQTRISEFIRLGAAGASGTVCEPFALAAKFPSPALHVHYARGCSLAESYYQSVAAPCHLLIIGDPLCHPWAKTPKVSLPGFDVTTPLKGTVTLTPSAAYPDSRQASRFEAIVDGVRTATANPGQPLTIDTTKLVDGWHDLWVVAVDNTPIAVQGGWVGVVEVRNGKGSVLLSVVTPSVGIDESVVLKVTATQKGDVEVFQNSESLATVAGGEGEVSIPAKTLGRGKVKLTAIQAGTPGIRSRSLTVEIR</sequence>
<organism evidence="2 3">
    <name type="scientific">Lacipirellula parvula</name>
    <dbReference type="NCBI Taxonomy" id="2650471"/>
    <lineage>
        <taxon>Bacteria</taxon>
        <taxon>Pseudomonadati</taxon>
        <taxon>Planctomycetota</taxon>
        <taxon>Planctomycetia</taxon>
        <taxon>Pirellulales</taxon>
        <taxon>Lacipirellulaceae</taxon>
        <taxon>Lacipirellula</taxon>
    </lineage>
</organism>
<dbReference type="EMBL" id="AP021861">
    <property type="protein sequence ID" value="BBO31356.1"/>
    <property type="molecule type" value="Genomic_DNA"/>
</dbReference>
<gene>
    <name evidence="2" type="ORF">PLANPX_0968</name>
</gene>
<dbReference type="RefSeq" id="WP_152097514.1">
    <property type="nucleotide sequence ID" value="NZ_AP021861.1"/>
</dbReference>
<proteinExistence type="predicted"/>
<accession>A0A5K7XAM0</accession>
<dbReference type="Proteomes" id="UP000326837">
    <property type="component" value="Chromosome"/>
</dbReference>
<evidence type="ECO:0000256" key="1">
    <source>
        <dbReference type="SAM" id="SignalP"/>
    </source>
</evidence>
<name>A0A5K7XAM0_9BACT</name>
<evidence type="ECO:0008006" key="4">
    <source>
        <dbReference type="Google" id="ProtNLM"/>
    </source>
</evidence>